<accession>A0A9W8QNI4</accession>
<keyword evidence="2" id="KW-1185">Reference proteome</keyword>
<dbReference type="RefSeq" id="XP_056059809.1">
    <property type="nucleotide sequence ID" value="XM_056204453.1"/>
</dbReference>
<evidence type="ECO:0000313" key="2">
    <source>
        <dbReference type="Proteomes" id="UP001144673"/>
    </source>
</evidence>
<name>A0A9W8QNI4_AKAMU</name>
<dbReference type="EMBL" id="JAJHUN010000001">
    <property type="protein sequence ID" value="KAJ4164894.1"/>
    <property type="molecule type" value="Genomic_DNA"/>
</dbReference>
<protein>
    <submittedName>
        <fullName evidence="1">Uncharacterized protein</fullName>
    </submittedName>
</protein>
<evidence type="ECO:0000313" key="1">
    <source>
        <dbReference type="EMBL" id="KAJ4164894.1"/>
    </source>
</evidence>
<reference evidence="1" key="1">
    <citation type="journal article" date="2023" name="Access Microbiol">
        <title>De-novo genome assembly for Akanthomyces muscarius, a biocontrol agent of insect agricultural pests.</title>
        <authorList>
            <person name="Erdos Z."/>
            <person name="Studholme D.J."/>
            <person name="Raymond B."/>
            <person name="Sharma M."/>
        </authorList>
    </citation>
    <scope>NUCLEOTIDE SEQUENCE</scope>
    <source>
        <strain evidence="1">Ve6</strain>
    </source>
</reference>
<comment type="caution">
    <text evidence="1">The sequence shown here is derived from an EMBL/GenBank/DDBJ whole genome shotgun (WGS) entry which is preliminary data.</text>
</comment>
<organism evidence="1 2">
    <name type="scientific">Akanthomyces muscarius</name>
    <name type="common">Entomopathogenic fungus</name>
    <name type="synonym">Lecanicillium muscarium</name>
    <dbReference type="NCBI Taxonomy" id="2231603"/>
    <lineage>
        <taxon>Eukaryota</taxon>
        <taxon>Fungi</taxon>
        <taxon>Dikarya</taxon>
        <taxon>Ascomycota</taxon>
        <taxon>Pezizomycotina</taxon>
        <taxon>Sordariomycetes</taxon>
        <taxon>Hypocreomycetidae</taxon>
        <taxon>Hypocreales</taxon>
        <taxon>Cordycipitaceae</taxon>
        <taxon>Akanthomyces</taxon>
    </lineage>
</organism>
<dbReference type="KEGG" id="amus:LMH87_006548"/>
<sequence length="102" mass="10716">MTPRPAKVQSPLTLLGVSMPVLGGPAQLRFATPAHAVNLSLTVSPPRLAQTLSSPVPGRPHVPPNPHCRFTRSACGATATDDSNGQQYGAHLVAFLDFPRVV</sequence>
<gene>
    <name evidence="1" type="ORF">LMH87_006548</name>
</gene>
<dbReference type="GeneID" id="80893707"/>
<dbReference type="Proteomes" id="UP001144673">
    <property type="component" value="Chromosome 1"/>
</dbReference>
<dbReference type="AlphaFoldDB" id="A0A9W8QNI4"/>
<proteinExistence type="predicted"/>